<name>A0A4R7B284_9NEIS</name>
<accession>A0A4R7B284</accession>
<feature type="signal peptide" evidence="2">
    <location>
        <begin position="1"/>
        <end position="21"/>
    </location>
</feature>
<dbReference type="AlphaFoldDB" id="A0A4R7B284"/>
<dbReference type="EMBL" id="SNZP01000009">
    <property type="protein sequence ID" value="TDR77838.1"/>
    <property type="molecule type" value="Genomic_DNA"/>
</dbReference>
<evidence type="ECO:0000313" key="3">
    <source>
        <dbReference type="EMBL" id="TDR77838.1"/>
    </source>
</evidence>
<feature type="chain" id="PRO_5020229228" evidence="2">
    <location>
        <begin position="22"/>
        <end position="127"/>
    </location>
</feature>
<comment type="caution">
    <text evidence="3">The sequence shown here is derived from an EMBL/GenBank/DDBJ whole genome shotgun (WGS) entry which is preliminary data.</text>
</comment>
<dbReference type="Proteomes" id="UP000295611">
    <property type="component" value="Unassembled WGS sequence"/>
</dbReference>
<reference evidence="3 4" key="1">
    <citation type="submission" date="2019-03" db="EMBL/GenBank/DDBJ databases">
        <title>Genomic Encyclopedia of Type Strains, Phase III (KMG-III): the genomes of soil and plant-associated and newly described type strains.</title>
        <authorList>
            <person name="Whitman W."/>
        </authorList>
    </citation>
    <scope>NUCLEOTIDE SEQUENCE [LARGE SCALE GENOMIC DNA]</scope>
    <source>
        <strain evidence="3 4">CECT 8976</strain>
    </source>
</reference>
<evidence type="ECO:0000313" key="4">
    <source>
        <dbReference type="Proteomes" id="UP000295611"/>
    </source>
</evidence>
<proteinExistence type="predicted"/>
<keyword evidence="2" id="KW-0732">Signal</keyword>
<feature type="region of interest" description="Disordered" evidence="1">
    <location>
        <begin position="81"/>
        <end position="127"/>
    </location>
</feature>
<gene>
    <name evidence="3" type="ORF">DFP86_10978</name>
</gene>
<keyword evidence="4" id="KW-1185">Reference proteome</keyword>
<protein>
    <submittedName>
        <fullName evidence="3">Uncharacterized protein</fullName>
    </submittedName>
</protein>
<organism evidence="3 4">
    <name type="scientific">Paludibacterium purpuratum</name>
    <dbReference type="NCBI Taxonomy" id="1144873"/>
    <lineage>
        <taxon>Bacteria</taxon>
        <taxon>Pseudomonadati</taxon>
        <taxon>Pseudomonadota</taxon>
        <taxon>Betaproteobacteria</taxon>
        <taxon>Neisseriales</taxon>
        <taxon>Chromobacteriaceae</taxon>
        <taxon>Paludibacterium</taxon>
    </lineage>
</organism>
<dbReference type="RefSeq" id="WP_133681514.1">
    <property type="nucleotide sequence ID" value="NZ_SNZP01000009.1"/>
</dbReference>
<evidence type="ECO:0000256" key="1">
    <source>
        <dbReference type="SAM" id="MobiDB-lite"/>
    </source>
</evidence>
<sequence>MKTAKLVVLAGLATLSAAVWAGGQNSSAPQAAMPAMMQPMHAKMQQTMRTRMQQIVNAKTPAERQKLANQLMSTMSTQCRTQMGSGAGMMGSGSMMKGGSAGMMDTPMPGASGNAAHRQHHPANASQ</sequence>
<feature type="compositionally biased region" description="Low complexity" evidence="1">
    <location>
        <begin position="92"/>
        <end position="104"/>
    </location>
</feature>
<evidence type="ECO:0000256" key="2">
    <source>
        <dbReference type="SAM" id="SignalP"/>
    </source>
</evidence>